<proteinExistence type="predicted"/>
<name>A0A1I8B0W4_MELHA</name>
<keyword evidence="2" id="KW-1185">Reference proteome</keyword>
<sequence length="199" mass="22580">MWPILFFILFVPFTTTISETNFEAESNSTSLEIDDILKNSFLNETNDGINGTLNETANGTINGTTTTPIMTTQSIEIKQNSPSLRCLVGTQPLDKSKRYPPIEPLWCNDTVEYEKRKCLNIVCHTDHYGSFVWKSCGTCTGIRDVWGMSQSFYKHSCKCYECDNEDLCNSSFWNFGEITLIYFGKVILPLLVAIMFSNI</sequence>
<reference evidence="3" key="1">
    <citation type="submission" date="2016-11" db="UniProtKB">
        <authorList>
            <consortium name="WormBaseParasite"/>
        </authorList>
    </citation>
    <scope>IDENTIFICATION</scope>
</reference>
<feature type="signal peptide" evidence="1">
    <location>
        <begin position="1"/>
        <end position="18"/>
    </location>
</feature>
<keyword evidence="1" id="KW-0732">Signal</keyword>
<dbReference type="AlphaFoldDB" id="A0A1I8B0W4"/>
<evidence type="ECO:0000256" key="1">
    <source>
        <dbReference type="SAM" id="SignalP"/>
    </source>
</evidence>
<accession>A0A1I8B0W4</accession>
<organism evidence="2 3">
    <name type="scientific">Meloidogyne hapla</name>
    <name type="common">Root-knot nematode worm</name>
    <dbReference type="NCBI Taxonomy" id="6305"/>
    <lineage>
        <taxon>Eukaryota</taxon>
        <taxon>Metazoa</taxon>
        <taxon>Ecdysozoa</taxon>
        <taxon>Nematoda</taxon>
        <taxon>Chromadorea</taxon>
        <taxon>Rhabditida</taxon>
        <taxon>Tylenchina</taxon>
        <taxon>Tylenchomorpha</taxon>
        <taxon>Tylenchoidea</taxon>
        <taxon>Meloidogynidae</taxon>
        <taxon>Meloidogyninae</taxon>
        <taxon>Meloidogyne</taxon>
    </lineage>
</organism>
<feature type="chain" id="PRO_5009315306" evidence="1">
    <location>
        <begin position="19"/>
        <end position="199"/>
    </location>
</feature>
<dbReference type="WBParaSite" id="MhA1_Contig120.frz3.gene53">
    <property type="protein sequence ID" value="MhA1_Contig120.frz3.gene53"/>
    <property type="gene ID" value="MhA1_Contig120.frz3.gene53"/>
</dbReference>
<protein>
    <submittedName>
        <fullName evidence="3">Uncharacterized protein</fullName>
    </submittedName>
</protein>
<evidence type="ECO:0000313" key="3">
    <source>
        <dbReference type="WBParaSite" id="MhA1_Contig120.frz3.gene53"/>
    </source>
</evidence>
<dbReference type="Proteomes" id="UP000095281">
    <property type="component" value="Unplaced"/>
</dbReference>
<evidence type="ECO:0000313" key="2">
    <source>
        <dbReference type="Proteomes" id="UP000095281"/>
    </source>
</evidence>